<dbReference type="PANTHER" id="PTHR13947:SF37">
    <property type="entry name" value="LD18367P"/>
    <property type="match status" value="1"/>
</dbReference>
<dbReference type="RefSeq" id="WP_338452650.1">
    <property type="nucleotide sequence ID" value="NZ_CP137640.1"/>
</dbReference>
<dbReference type="InterPro" id="IPR000182">
    <property type="entry name" value="GNAT_dom"/>
</dbReference>
<reference evidence="3 4" key="1">
    <citation type="submission" date="2023-10" db="EMBL/GenBank/DDBJ databases">
        <title>Niallia locisalis sp.nov. isolated from a salt pond sample.</title>
        <authorList>
            <person name="Li X.-J."/>
            <person name="Dong L."/>
        </authorList>
    </citation>
    <scope>NUCLEOTIDE SEQUENCE [LARGE SCALE GENOMIC DNA]</scope>
    <source>
        <strain evidence="3 4">DSM 29761</strain>
    </source>
</reference>
<dbReference type="Proteomes" id="UP001357223">
    <property type="component" value="Chromosome"/>
</dbReference>
<dbReference type="PANTHER" id="PTHR13947">
    <property type="entry name" value="GNAT FAMILY N-ACETYLTRANSFERASE"/>
    <property type="match status" value="1"/>
</dbReference>
<evidence type="ECO:0000313" key="3">
    <source>
        <dbReference type="EMBL" id="WVX83778.1"/>
    </source>
</evidence>
<dbReference type="Gene3D" id="3.40.630.30">
    <property type="match status" value="1"/>
</dbReference>
<dbReference type="PROSITE" id="PS51186">
    <property type="entry name" value="GNAT"/>
    <property type="match status" value="1"/>
</dbReference>
<proteinExistence type="predicted"/>
<feature type="domain" description="N-acetyltransferase" evidence="2">
    <location>
        <begin position="2"/>
        <end position="140"/>
    </location>
</feature>
<evidence type="ECO:0000256" key="1">
    <source>
        <dbReference type="ARBA" id="ARBA00022679"/>
    </source>
</evidence>
<dbReference type="Pfam" id="PF00583">
    <property type="entry name" value="Acetyltransf_1"/>
    <property type="match status" value="1"/>
</dbReference>
<dbReference type="SUPFAM" id="SSF55729">
    <property type="entry name" value="Acyl-CoA N-acyltransferases (Nat)"/>
    <property type="match status" value="1"/>
</dbReference>
<keyword evidence="1" id="KW-0808">Transferase</keyword>
<dbReference type="InterPro" id="IPR016181">
    <property type="entry name" value="Acyl_CoA_acyltransferase"/>
</dbReference>
<dbReference type="InterPro" id="IPR050769">
    <property type="entry name" value="NAT_camello-type"/>
</dbReference>
<dbReference type="CDD" id="cd04301">
    <property type="entry name" value="NAT_SF"/>
    <property type="match status" value="1"/>
</dbReference>
<keyword evidence="4" id="KW-1185">Reference proteome</keyword>
<accession>A0ABZ2CPZ0</accession>
<gene>
    <name evidence="3" type="ORF">R4Z09_12730</name>
</gene>
<evidence type="ECO:0000313" key="4">
    <source>
        <dbReference type="Proteomes" id="UP001357223"/>
    </source>
</evidence>
<evidence type="ECO:0000259" key="2">
    <source>
        <dbReference type="PROSITE" id="PS51186"/>
    </source>
</evidence>
<dbReference type="EMBL" id="CP137640">
    <property type="protein sequence ID" value="WVX83778.1"/>
    <property type="molecule type" value="Genomic_DNA"/>
</dbReference>
<name>A0ABZ2CPZ0_9BACI</name>
<sequence>MVTIEKLKKGDIPELLELYKTLIPFETSLDRSLEIYKEMMLDEKYFLFVAKDNNEVVGSALGICCMGLAVPFLVIEDVIVKDGNRGKGIGRKLMESLDEFAKNNNCAYAVLVSSAFRKGAHQFYEKAGFTDSVVGFRKVY</sequence>
<organism evidence="3 4">
    <name type="scientific">Niallia oryzisoli</name>
    <dbReference type="NCBI Taxonomy" id="1737571"/>
    <lineage>
        <taxon>Bacteria</taxon>
        <taxon>Bacillati</taxon>
        <taxon>Bacillota</taxon>
        <taxon>Bacilli</taxon>
        <taxon>Bacillales</taxon>
        <taxon>Bacillaceae</taxon>
        <taxon>Niallia</taxon>
    </lineage>
</organism>
<protein>
    <submittedName>
        <fullName evidence="3">GNAT family N-acetyltransferase</fullName>
    </submittedName>
</protein>